<dbReference type="InterPro" id="IPR052184">
    <property type="entry name" value="SDR_enzymes"/>
</dbReference>
<dbReference type="Pfam" id="PF00106">
    <property type="entry name" value="adh_short"/>
    <property type="match status" value="1"/>
</dbReference>
<dbReference type="SUPFAM" id="SSF51735">
    <property type="entry name" value="NAD(P)-binding Rossmann-fold domains"/>
    <property type="match status" value="1"/>
</dbReference>
<evidence type="ECO:0000313" key="1">
    <source>
        <dbReference type="EMBL" id="MEI9402509.1"/>
    </source>
</evidence>
<dbReference type="Proteomes" id="UP001366503">
    <property type="component" value="Unassembled WGS sequence"/>
</dbReference>
<dbReference type="RefSeq" id="WP_337092873.1">
    <property type="nucleotide sequence ID" value="NZ_JAPYKO010000005.1"/>
</dbReference>
<accession>A0ABU8K9W4</accession>
<keyword evidence="2" id="KW-1185">Reference proteome</keyword>
<dbReference type="PANTHER" id="PTHR45458:SF1">
    <property type="entry name" value="SHORT CHAIN DEHYDROGENASE"/>
    <property type="match status" value="1"/>
</dbReference>
<organism evidence="1 2">
    <name type="scientific">Mesorhizobium argentiipisi</name>
    <dbReference type="NCBI Taxonomy" id="3015175"/>
    <lineage>
        <taxon>Bacteria</taxon>
        <taxon>Pseudomonadati</taxon>
        <taxon>Pseudomonadota</taxon>
        <taxon>Alphaproteobacteria</taxon>
        <taxon>Hyphomicrobiales</taxon>
        <taxon>Phyllobacteriaceae</taxon>
        <taxon>Mesorhizobium</taxon>
    </lineage>
</organism>
<dbReference type="InterPro" id="IPR036291">
    <property type="entry name" value="NAD(P)-bd_dom_sf"/>
</dbReference>
<sequence>MSGQAVAAAGKKFLVVGASRGIGLGLVKVLAAQGRQVVATSRDGSAHAPLSPWLGLDITDSASRERFVSDPLLDGTTHIVISAGIMPKDVDNTLDPAVVAAVFDTNSVAPAVLADMLARRLGPSLGHIMLLGSRMGSVRLNAQGDEWIYRASKAALNSAAKSFYGRRSRGTFAVTVAHPGWVRTEMGGTDADIDVATSVLGLVALLDDGSGASAFRYCDYKGESLPY</sequence>
<dbReference type="PRINTS" id="PR00081">
    <property type="entry name" value="GDHRDH"/>
</dbReference>
<reference evidence="1 2" key="1">
    <citation type="submission" date="2022-12" db="EMBL/GenBank/DDBJ databases">
        <authorList>
            <person name="Muema E."/>
        </authorList>
    </citation>
    <scope>NUCLEOTIDE SEQUENCE [LARGE SCALE GENOMIC DNA]</scope>
    <source>
        <strain evidence="2">1330</strain>
    </source>
</reference>
<comment type="caution">
    <text evidence="1">The sequence shown here is derived from an EMBL/GenBank/DDBJ whole genome shotgun (WGS) entry which is preliminary data.</text>
</comment>
<dbReference type="Gene3D" id="3.40.50.720">
    <property type="entry name" value="NAD(P)-binding Rossmann-like Domain"/>
    <property type="match status" value="1"/>
</dbReference>
<evidence type="ECO:0000313" key="2">
    <source>
        <dbReference type="Proteomes" id="UP001366503"/>
    </source>
</evidence>
<dbReference type="EMBL" id="JAPYKO010000005">
    <property type="protein sequence ID" value="MEI9402509.1"/>
    <property type="molecule type" value="Genomic_DNA"/>
</dbReference>
<name>A0ABU8K9W4_9HYPH</name>
<dbReference type="InterPro" id="IPR002347">
    <property type="entry name" value="SDR_fam"/>
</dbReference>
<proteinExistence type="predicted"/>
<protein>
    <submittedName>
        <fullName evidence="1">SDR family NAD(P)-dependent oxidoreductase</fullName>
    </submittedName>
</protein>
<gene>
    <name evidence="1" type="ORF">O7A05_10105</name>
</gene>
<dbReference type="PANTHER" id="PTHR45458">
    <property type="entry name" value="SHORT-CHAIN DEHYDROGENASE/REDUCTASE SDR"/>
    <property type="match status" value="1"/>
</dbReference>